<feature type="domain" description="FAS1" evidence="1">
    <location>
        <begin position="207"/>
        <end position="438"/>
    </location>
</feature>
<evidence type="ECO:0000259" key="1">
    <source>
        <dbReference type="PROSITE" id="PS50213"/>
    </source>
</evidence>
<dbReference type="InterPro" id="IPR036378">
    <property type="entry name" value="FAS1_dom_sf"/>
</dbReference>
<keyword evidence="5" id="KW-1185">Reference proteome</keyword>
<dbReference type="InterPro" id="IPR000782">
    <property type="entry name" value="FAS1_domain"/>
</dbReference>
<name>A0A497XNA1_9SPHI</name>
<dbReference type="OrthoDB" id="624512at2"/>
<protein>
    <submittedName>
        <fullName evidence="2">Fasciclin domain-containing protein</fullName>
    </submittedName>
</protein>
<dbReference type="PROSITE" id="PS50213">
    <property type="entry name" value="FAS1"/>
    <property type="match status" value="1"/>
</dbReference>
<dbReference type="AlphaFoldDB" id="A0A497XNA1"/>
<accession>A0A497XNA1</accession>
<dbReference type="PANTHER" id="PTHR10900">
    <property type="entry name" value="PERIOSTIN-RELATED"/>
    <property type="match status" value="1"/>
</dbReference>
<dbReference type="SUPFAM" id="SSF82153">
    <property type="entry name" value="FAS1 domain"/>
    <property type="match status" value="2"/>
</dbReference>
<dbReference type="PROSITE" id="PS51257">
    <property type="entry name" value="PROKAR_LIPOPROTEIN"/>
    <property type="match status" value="1"/>
</dbReference>
<dbReference type="PANTHER" id="PTHR10900:SF77">
    <property type="entry name" value="FI19380P1"/>
    <property type="match status" value="1"/>
</dbReference>
<dbReference type="InterPro" id="IPR050904">
    <property type="entry name" value="Adhesion/Biosynth-related"/>
</dbReference>
<proteinExistence type="predicted"/>
<evidence type="ECO:0000313" key="3">
    <source>
        <dbReference type="EMBL" id="TFB28336.1"/>
    </source>
</evidence>
<organism evidence="2 4">
    <name type="scientific">Pedobacter alluvionis</name>
    <dbReference type="NCBI Taxonomy" id="475253"/>
    <lineage>
        <taxon>Bacteria</taxon>
        <taxon>Pseudomonadati</taxon>
        <taxon>Bacteroidota</taxon>
        <taxon>Sphingobacteriia</taxon>
        <taxon>Sphingobacteriales</taxon>
        <taxon>Sphingobacteriaceae</taxon>
        <taxon>Pedobacter</taxon>
    </lineage>
</organism>
<reference evidence="2 4" key="1">
    <citation type="submission" date="2018-10" db="EMBL/GenBank/DDBJ databases">
        <title>Genomic Encyclopedia of Archaeal and Bacterial Type Strains, Phase II (KMG-II): from individual species to whole genera.</title>
        <authorList>
            <person name="Goeker M."/>
        </authorList>
    </citation>
    <scope>NUCLEOTIDE SEQUENCE [LARGE SCALE GENOMIC DNA]</scope>
    <source>
        <strain evidence="2 4">DSM 19624</strain>
    </source>
</reference>
<evidence type="ECO:0000313" key="4">
    <source>
        <dbReference type="Proteomes" id="UP000273898"/>
    </source>
</evidence>
<dbReference type="EMBL" id="RCCK01000016">
    <property type="protein sequence ID" value="RLJ69606.1"/>
    <property type="molecule type" value="Genomic_DNA"/>
</dbReference>
<sequence>MNMRNLKNFWVFVLWAFILFLGACSKTEFIPDPEGTQVPYQSDATQTVEQLLTASPAKLFYSAWQKSNIKNILKQQGSKVVFTVFAPNDAAMQAAGLSASAINQMPVEELDSLMMFYTTIGPVTKDELKLRSDNFMVKSLLLHPGLYVKYYDNAESNSQYDLYYYRHYVGLKGEDLLMNGKNVGKLNYLPATNGGLYIMEKAVERPTKTMLEALKADGRFNMFIESQRLADELFLNKIGDDIEAVFGDRLAPEDIMRDYAYNRLYYKKDWGIETPPYPGYTGPNITVSTLFAPTDEAFHQAGFQTVADILKFNERSMDGVFFDENTYSATGAFPMDTVYNFHRNWGRMFQPVTAGGDKTMNNATVFYSNVLRPALNTYPVNIGGNPPVEYAYTMPLEFSLSNNNVQLKVKGSEYPAANVVDTDINTLNGPIHVVDRLLFPKGFKLK</sequence>
<evidence type="ECO:0000313" key="5">
    <source>
        <dbReference type="Proteomes" id="UP000297429"/>
    </source>
</evidence>
<dbReference type="Gene3D" id="2.30.180.10">
    <property type="entry name" value="FAS1 domain"/>
    <property type="match status" value="2"/>
</dbReference>
<dbReference type="Proteomes" id="UP000297429">
    <property type="component" value="Unassembled WGS sequence"/>
</dbReference>
<dbReference type="Proteomes" id="UP000273898">
    <property type="component" value="Unassembled WGS sequence"/>
</dbReference>
<comment type="caution">
    <text evidence="2">The sequence shown here is derived from an EMBL/GenBank/DDBJ whole genome shotgun (WGS) entry which is preliminary data.</text>
</comment>
<evidence type="ECO:0000313" key="2">
    <source>
        <dbReference type="EMBL" id="RLJ69606.1"/>
    </source>
</evidence>
<reference evidence="3 5" key="2">
    <citation type="submission" date="2019-03" db="EMBL/GenBank/DDBJ databases">
        <authorList>
            <person name="He R.-H."/>
        </authorList>
    </citation>
    <scope>NUCLEOTIDE SEQUENCE [LARGE SCALE GENOMIC DNA]</scope>
    <source>
        <strain evidence="3 5">DSM 19624</strain>
    </source>
</reference>
<dbReference type="EMBL" id="SOPX01000006">
    <property type="protein sequence ID" value="TFB28336.1"/>
    <property type="molecule type" value="Genomic_DNA"/>
</dbReference>
<gene>
    <name evidence="2" type="ORF">BCL90_5204</name>
    <name evidence="3" type="ORF">E3V97_22890</name>
</gene>
<dbReference type="Pfam" id="PF02469">
    <property type="entry name" value="Fasciclin"/>
    <property type="match status" value="1"/>
</dbReference>